<feature type="signal peptide" evidence="2">
    <location>
        <begin position="1"/>
        <end position="31"/>
    </location>
</feature>
<dbReference type="EMBL" id="JARKIB010000280">
    <property type="protein sequence ID" value="KAJ7717207.1"/>
    <property type="molecule type" value="Genomic_DNA"/>
</dbReference>
<keyword evidence="4" id="KW-1185">Reference proteome</keyword>
<accession>A0AAD7MHJ3</accession>
<evidence type="ECO:0000313" key="4">
    <source>
        <dbReference type="Proteomes" id="UP001215598"/>
    </source>
</evidence>
<gene>
    <name evidence="3" type="ORF">B0H16DRAFT_1898024</name>
</gene>
<evidence type="ECO:0000313" key="3">
    <source>
        <dbReference type="EMBL" id="KAJ7717207.1"/>
    </source>
</evidence>
<comment type="caution">
    <text evidence="3">The sequence shown here is derived from an EMBL/GenBank/DDBJ whole genome shotgun (WGS) entry which is preliminary data.</text>
</comment>
<evidence type="ECO:0008006" key="5">
    <source>
        <dbReference type="Google" id="ProtNLM"/>
    </source>
</evidence>
<proteinExistence type="predicted"/>
<dbReference type="AlphaFoldDB" id="A0AAD7MHJ3"/>
<name>A0AAD7MHJ3_9AGAR</name>
<dbReference type="Proteomes" id="UP001215598">
    <property type="component" value="Unassembled WGS sequence"/>
</dbReference>
<feature type="chain" id="PRO_5042030205" description="Secreted protein" evidence="2">
    <location>
        <begin position="32"/>
        <end position="77"/>
    </location>
</feature>
<sequence>MRTRSCARSLGIPLRLLPFASFILLSHLSESVCVPYVLLCMNGAEAGRQGNPNQVVDPKTRTQRNGYLGFDAKSLQP</sequence>
<evidence type="ECO:0000256" key="1">
    <source>
        <dbReference type="SAM" id="MobiDB-lite"/>
    </source>
</evidence>
<reference evidence="3" key="1">
    <citation type="submission" date="2023-03" db="EMBL/GenBank/DDBJ databases">
        <title>Massive genome expansion in bonnet fungi (Mycena s.s.) driven by repeated elements and novel gene families across ecological guilds.</title>
        <authorList>
            <consortium name="Lawrence Berkeley National Laboratory"/>
            <person name="Harder C.B."/>
            <person name="Miyauchi S."/>
            <person name="Viragh M."/>
            <person name="Kuo A."/>
            <person name="Thoen E."/>
            <person name="Andreopoulos B."/>
            <person name="Lu D."/>
            <person name="Skrede I."/>
            <person name="Drula E."/>
            <person name="Henrissat B."/>
            <person name="Morin E."/>
            <person name="Kohler A."/>
            <person name="Barry K."/>
            <person name="LaButti K."/>
            <person name="Morin E."/>
            <person name="Salamov A."/>
            <person name="Lipzen A."/>
            <person name="Mereny Z."/>
            <person name="Hegedus B."/>
            <person name="Baldrian P."/>
            <person name="Stursova M."/>
            <person name="Weitz H."/>
            <person name="Taylor A."/>
            <person name="Grigoriev I.V."/>
            <person name="Nagy L.G."/>
            <person name="Martin F."/>
            <person name="Kauserud H."/>
        </authorList>
    </citation>
    <scope>NUCLEOTIDE SEQUENCE</scope>
    <source>
        <strain evidence="3">CBHHK182m</strain>
    </source>
</reference>
<protein>
    <recommendedName>
        <fullName evidence="5">Secreted protein</fullName>
    </recommendedName>
</protein>
<evidence type="ECO:0000256" key="2">
    <source>
        <dbReference type="SAM" id="SignalP"/>
    </source>
</evidence>
<feature type="region of interest" description="Disordered" evidence="1">
    <location>
        <begin position="47"/>
        <end position="77"/>
    </location>
</feature>
<organism evidence="3 4">
    <name type="scientific">Mycena metata</name>
    <dbReference type="NCBI Taxonomy" id="1033252"/>
    <lineage>
        <taxon>Eukaryota</taxon>
        <taxon>Fungi</taxon>
        <taxon>Dikarya</taxon>
        <taxon>Basidiomycota</taxon>
        <taxon>Agaricomycotina</taxon>
        <taxon>Agaricomycetes</taxon>
        <taxon>Agaricomycetidae</taxon>
        <taxon>Agaricales</taxon>
        <taxon>Marasmiineae</taxon>
        <taxon>Mycenaceae</taxon>
        <taxon>Mycena</taxon>
    </lineage>
</organism>
<keyword evidence="2" id="KW-0732">Signal</keyword>